<feature type="region of interest" description="Disordered" evidence="1">
    <location>
        <begin position="1"/>
        <end position="24"/>
    </location>
</feature>
<dbReference type="EMBL" id="PVWK01000017">
    <property type="protein sequence ID" value="PSB33724.1"/>
    <property type="molecule type" value="Genomic_DNA"/>
</dbReference>
<proteinExistence type="predicted"/>
<keyword evidence="3" id="KW-1185">Reference proteome</keyword>
<evidence type="ECO:0000313" key="2">
    <source>
        <dbReference type="EMBL" id="PSB33724.1"/>
    </source>
</evidence>
<evidence type="ECO:0000256" key="1">
    <source>
        <dbReference type="SAM" id="MobiDB-lite"/>
    </source>
</evidence>
<reference evidence="3" key="1">
    <citation type="submission" date="2018-02" db="EMBL/GenBank/DDBJ databases">
        <authorList>
            <person name="Moore K."/>
            <person name="Momper L."/>
        </authorList>
    </citation>
    <scope>NUCLEOTIDE SEQUENCE [LARGE SCALE GENOMIC DNA]</scope>
    <source>
        <strain evidence="3">ULC18</strain>
    </source>
</reference>
<protein>
    <submittedName>
        <fullName evidence="2">Uncharacterized protein</fullName>
    </submittedName>
</protein>
<gene>
    <name evidence="2" type="ORF">C7B82_04380</name>
</gene>
<accession>A0A2T1ELX4</accession>
<dbReference type="Proteomes" id="UP000239576">
    <property type="component" value="Unassembled WGS sequence"/>
</dbReference>
<dbReference type="AlphaFoldDB" id="A0A2T1ELX4"/>
<organism evidence="2 3">
    <name type="scientific">Stenomitos frigidus ULC18</name>
    <dbReference type="NCBI Taxonomy" id="2107698"/>
    <lineage>
        <taxon>Bacteria</taxon>
        <taxon>Bacillati</taxon>
        <taxon>Cyanobacteriota</taxon>
        <taxon>Cyanophyceae</taxon>
        <taxon>Leptolyngbyales</taxon>
        <taxon>Leptolyngbyaceae</taxon>
        <taxon>Stenomitos</taxon>
    </lineage>
</organism>
<comment type="caution">
    <text evidence="2">The sequence shown here is derived from an EMBL/GenBank/DDBJ whole genome shotgun (WGS) entry which is preliminary data.</text>
</comment>
<evidence type="ECO:0000313" key="3">
    <source>
        <dbReference type="Proteomes" id="UP000239576"/>
    </source>
</evidence>
<name>A0A2T1ELX4_9CYAN</name>
<reference evidence="2 3" key="2">
    <citation type="submission" date="2018-03" db="EMBL/GenBank/DDBJ databases">
        <title>The ancient ancestry and fast evolution of plastids.</title>
        <authorList>
            <person name="Moore K.R."/>
            <person name="Magnabosco C."/>
            <person name="Momper L."/>
            <person name="Gold D.A."/>
            <person name="Bosak T."/>
            <person name="Fournier G.P."/>
        </authorList>
    </citation>
    <scope>NUCLEOTIDE SEQUENCE [LARGE SCALE GENOMIC DNA]</scope>
    <source>
        <strain evidence="2 3">ULC18</strain>
    </source>
</reference>
<sequence length="61" mass="6139">MKQSVVLLGSPVAGSKREPATGLHDSPAAAVLATHGRAVSEGRIIGPSVGLISIARFLAGY</sequence>